<accession>A0A645GBV3</accession>
<dbReference type="EMBL" id="VSSQ01072855">
    <property type="protein sequence ID" value="MPN24125.1"/>
    <property type="molecule type" value="Genomic_DNA"/>
</dbReference>
<comment type="caution">
    <text evidence="1">The sequence shown here is derived from an EMBL/GenBank/DDBJ whole genome shotgun (WGS) entry which is preliminary data.</text>
</comment>
<gene>
    <name evidence="1" type="ORF">SDC9_171519</name>
</gene>
<proteinExistence type="predicted"/>
<organism evidence="1">
    <name type="scientific">bioreactor metagenome</name>
    <dbReference type="NCBI Taxonomy" id="1076179"/>
    <lineage>
        <taxon>unclassified sequences</taxon>
        <taxon>metagenomes</taxon>
        <taxon>ecological metagenomes</taxon>
    </lineage>
</organism>
<dbReference type="AlphaFoldDB" id="A0A645GBV3"/>
<evidence type="ECO:0000313" key="1">
    <source>
        <dbReference type="EMBL" id="MPN24125.1"/>
    </source>
</evidence>
<sequence>MFTLVVSDHGPVVHLRAGCGKREHHAKGDGMVYDLQRDPGNSETEKILGFPVVAGGERNELGSIDDGAAADGDHEIDPFFTHHCRCSCESFTARVRLDTAEFIDRSIAERRGDLIDQAASLRASAAIGDQHACVLWDLCAQFRDCAFAKQNACRGMQIKVIHCSFPYVGKKRGQVGLPDGEHCGRARLSSQCSFLPMSCPFLHNAGEKRSICAQSRRRHPLRK</sequence>
<reference evidence="1" key="1">
    <citation type="submission" date="2019-08" db="EMBL/GenBank/DDBJ databases">
        <authorList>
            <person name="Kucharzyk K."/>
            <person name="Murdoch R.W."/>
            <person name="Higgins S."/>
            <person name="Loffler F."/>
        </authorList>
    </citation>
    <scope>NUCLEOTIDE SEQUENCE</scope>
</reference>
<protein>
    <submittedName>
        <fullName evidence="1">Uncharacterized protein</fullName>
    </submittedName>
</protein>
<name>A0A645GBV3_9ZZZZ</name>